<dbReference type="InterPro" id="IPR013780">
    <property type="entry name" value="Glyco_hydro_b"/>
</dbReference>
<keyword evidence="10" id="KW-1185">Reference proteome</keyword>
<evidence type="ECO:0000259" key="8">
    <source>
        <dbReference type="Pfam" id="PF17801"/>
    </source>
</evidence>
<reference evidence="9" key="1">
    <citation type="submission" date="2022-10" db="EMBL/GenBank/DDBJ databases">
        <title>Puccinia triticina Genome sequencing and assembly.</title>
        <authorList>
            <person name="Li C."/>
        </authorList>
    </citation>
    <scope>NUCLEOTIDE SEQUENCE</scope>
    <source>
        <strain evidence="9">Pt15</strain>
    </source>
</reference>
<dbReference type="RefSeq" id="XP_053024901.1">
    <property type="nucleotide sequence ID" value="XM_053161238.1"/>
</dbReference>
<comment type="catalytic activity">
    <reaction evidence="1 7">
        <text>Hydrolysis of terminal, non-reducing alpha-D-galactose residues in alpha-D-galactosides, including galactose oligosaccharides, galactomannans and galactolipids.</text>
        <dbReference type="EC" id="3.2.1.22"/>
    </reaction>
</comment>
<dbReference type="GeneID" id="77802122"/>
<dbReference type="InterPro" id="IPR017853">
    <property type="entry name" value="GH"/>
</dbReference>
<gene>
    <name evidence="9" type="ORF">PtA15_11A33</name>
</gene>
<accession>A0ABY7CVM9</accession>
<keyword evidence="7" id="KW-1015">Disulfide bond</keyword>
<dbReference type="Pfam" id="PF16499">
    <property type="entry name" value="Melibiase_2"/>
    <property type="match status" value="1"/>
</dbReference>
<evidence type="ECO:0000256" key="1">
    <source>
        <dbReference type="ARBA" id="ARBA00001255"/>
    </source>
</evidence>
<dbReference type="SUPFAM" id="SSF51011">
    <property type="entry name" value="Glycosyl hydrolase domain"/>
    <property type="match status" value="1"/>
</dbReference>
<dbReference type="Proteomes" id="UP001164743">
    <property type="component" value="Chromosome 11A"/>
</dbReference>
<proteinExistence type="inferred from homology"/>
<evidence type="ECO:0000256" key="4">
    <source>
        <dbReference type="ARBA" id="ARBA00022729"/>
    </source>
</evidence>
<name>A0ABY7CVM9_9BASI</name>
<organism evidence="9 10">
    <name type="scientific">Puccinia triticina</name>
    <dbReference type="NCBI Taxonomy" id="208348"/>
    <lineage>
        <taxon>Eukaryota</taxon>
        <taxon>Fungi</taxon>
        <taxon>Dikarya</taxon>
        <taxon>Basidiomycota</taxon>
        <taxon>Pucciniomycotina</taxon>
        <taxon>Pucciniomycetes</taxon>
        <taxon>Pucciniales</taxon>
        <taxon>Pucciniaceae</taxon>
        <taxon>Puccinia</taxon>
    </lineage>
</organism>
<comment type="similarity">
    <text evidence="2 7">Belongs to the glycosyl hydrolase 27 family.</text>
</comment>
<keyword evidence="6 7" id="KW-0326">Glycosidase</keyword>
<keyword evidence="5 7" id="KW-0378">Hydrolase</keyword>
<feature type="domain" description="Alpha galactosidase C-terminal" evidence="8">
    <location>
        <begin position="347"/>
        <end position="419"/>
    </location>
</feature>
<sequence>MQLKAKSWSDGYQPFSRIQWIGITVLFLTTGLTTQSPTDLMRRNPPPQPAGPKPAMGWNSFWPLGCGKHVNQDELRKHADLLVGTGLTAAGYSTLIVECGWEDWPDKDGSPTIKQRTFKNGLKPFTDYLNSKGLHLGFGTWAGPQLCRRGRHKKFHGGDPPSDLKRYVGKLVEWGVGYLSHRPCDLASPDRLQHPDQASPLNSRYVQMEDAIRDSKVKLFYATGQWGASPEVKNQPRANSWRISYESRDNWNSFIRTLNALVPNAPNTRPGSFADLGFLQLGKNKQPTLEMITQYAFWAAAKSPLIFSTDLSKLHADFIEFLKNPGPIAINQDELGKSITFKRRYADDKDIWSGPLSDGSTVAVIINWEYDTSKKQINLADMGFSSAHVYDIWHGKYLGAVNSTYNATVGGHGCLFLKLNDTKPAPKPQFKRFPAETADLMGSARLKDVTPKIKAVSLISPNGGGGARWTIPGQMQGDVLVSFDYINAQWAPGDNDYSKLNFKRVVITVNDEKKVIADFPVSGLLWDEVYEGFLVSLPLMPGDNKVLVEGVDEWAPDFVALSVEQKPEQAG</sequence>
<protein>
    <recommendedName>
        <fullName evidence="3 7">Alpha-galactosidase</fullName>
        <ecNumber evidence="3 7">3.2.1.22</ecNumber>
    </recommendedName>
    <alternativeName>
        <fullName evidence="7">Melibiase</fullName>
    </alternativeName>
</protein>
<dbReference type="SUPFAM" id="SSF51445">
    <property type="entry name" value="(Trans)glycosidases"/>
    <property type="match status" value="1"/>
</dbReference>
<dbReference type="EC" id="3.2.1.22" evidence="3 7"/>
<dbReference type="PANTHER" id="PTHR11452">
    <property type="entry name" value="ALPHA-GALACTOSIDASE/ALPHA-N-ACETYLGALACTOSAMINIDASE"/>
    <property type="match status" value="1"/>
</dbReference>
<dbReference type="PRINTS" id="PR00740">
    <property type="entry name" value="GLHYDRLASE27"/>
</dbReference>
<evidence type="ECO:0000256" key="2">
    <source>
        <dbReference type="ARBA" id="ARBA00009743"/>
    </source>
</evidence>
<evidence type="ECO:0000313" key="9">
    <source>
        <dbReference type="EMBL" id="WAQ89346.1"/>
    </source>
</evidence>
<evidence type="ECO:0000256" key="7">
    <source>
        <dbReference type="RuleBase" id="RU361168"/>
    </source>
</evidence>
<dbReference type="PANTHER" id="PTHR11452:SF75">
    <property type="entry name" value="ALPHA-GALACTOSIDASE MEL1"/>
    <property type="match status" value="1"/>
</dbReference>
<dbReference type="InterPro" id="IPR041233">
    <property type="entry name" value="Melibiase_C"/>
</dbReference>
<dbReference type="Gene3D" id="2.60.40.1180">
    <property type="entry name" value="Golgi alpha-mannosidase II"/>
    <property type="match status" value="1"/>
</dbReference>
<evidence type="ECO:0000256" key="3">
    <source>
        <dbReference type="ARBA" id="ARBA00012755"/>
    </source>
</evidence>
<dbReference type="EMBL" id="CP110431">
    <property type="protein sequence ID" value="WAQ89346.1"/>
    <property type="molecule type" value="Genomic_DNA"/>
</dbReference>
<evidence type="ECO:0000313" key="10">
    <source>
        <dbReference type="Proteomes" id="UP001164743"/>
    </source>
</evidence>
<evidence type="ECO:0000256" key="6">
    <source>
        <dbReference type="ARBA" id="ARBA00023295"/>
    </source>
</evidence>
<keyword evidence="4" id="KW-0732">Signal</keyword>
<dbReference type="Pfam" id="PF17801">
    <property type="entry name" value="Melibiase_C"/>
    <property type="match status" value="1"/>
</dbReference>
<dbReference type="InterPro" id="IPR013785">
    <property type="entry name" value="Aldolase_TIM"/>
</dbReference>
<evidence type="ECO:0000256" key="5">
    <source>
        <dbReference type="ARBA" id="ARBA00022801"/>
    </source>
</evidence>
<dbReference type="Gene3D" id="3.20.20.70">
    <property type="entry name" value="Aldolase class I"/>
    <property type="match status" value="1"/>
</dbReference>
<dbReference type="InterPro" id="IPR002241">
    <property type="entry name" value="Glyco_hydro_27"/>
</dbReference>